<keyword evidence="3" id="KW-1185">Reference proteome</keyword>
<evidence type="ECO:0000256" key="1">
    <source>
        <dbReference type="SAM" id="SignalP"/>
    </source>
</evidence>
<feature type="signal peptide" evidence="1">
    <location>
        <begin position="1"/>
        <end position="19"/>
    </location>
</feature>
<gene>
    <name evidence="2" type="ORF">CEXT_487281</name>
</gene>
<sequence>MKFFSYLFTALVALFVILAQSGKTCVTKSVTLSHGRVPNWKTYYPVKLETISSEKPRETNVFISDPNILQNYNNHELRNRIVEEACAMWPDLKIELVRPRHSPTQGSVEIAN</sequence>
<evidence type="ECO:0000313" key="2">
    <source>
        <dbReference type="EMBL" id="GIY41867.1"/>
    </source>
</evidence>
<keyword evidence="1" id="KW-0732">Signal</keyword>
<dbReference type="EMBL" id="BPLR01010769">
    <property type="protein sequence ID" value="GIY41867.1"/>
    <property type="molecule type" value="Genomic_DNA"/>
</dbReference>
<comment type="caution">
    <text evidence="2">The sequence shown here is derived from an EMBL/GenBank/DDBJ whole genome shotgun (WGS) entry which is preliminary data.</text>
</comment>
<name>A0AAV4TAC6_CAEEX</name>
<organism evidence="2 3">
    <name type="scientific">Caerostris extrusa</name>
    <name type="common">Bark spider</name>
    <name type="synonym">Caerostris bankana</name>
    <dbReference type="NCBI Taxonomy" id="172846"/>
    <lineage>
        <taxon>Eukaryota</taxon>
        <taxon>Metazoa</taxon>
        <taxon>Ecdysozoa</taxon>
        <taxon>Arthropoda</taxon>
        <taxon>Chelicerata</taxon>
        <taxon>Arachnida</taxon>
        <taxon>Araneae</taxon>
        <taxon>Araneomorphae</taxon>
        <taxon>Entelegynae</taxon>
        <taxon>Araneoidea</taxon>
        <taxon>Araneidae</taxon>
        <taxon>Caerostris</taxon>
    </lineage>
</organism>
<accession>A0AAV4TAC6</accession>
<dbReference type="Proteomes" id="UP001054945">
    <property type="component" value="Unassembled WGS sequence"/>
</dbReference>
<reference evidence="2 3" key="1">
    <citation type="submission" date="2021-06" db="EMBL/GenBank/DDBJ databases">
        <title>Caerostris extrusa draft genome.</title>
        <authorList>
            <person name="Kono N."/>
            <person name="Arakawa K."/>
        </authorList>
    </citation>
    <scope>NUCLEOTIDE SEQUENCE [LARGE SCALE GENOMIC DNA]</scope>
</reference>
<feature type="chain" id="PRO_5043394273" evidence="1">
    <location>
        <begin position="20"/>
        <end position="112"/>
    </location>
</feature>
<evidence type="ECO:0000313" key="3">
    <source>
        <dbReference type="Proteomes" id="UP001054945"/>
    </source>
</evidence>
<dbReference type="AlphaFoldDB" id="A0AAV4TAC6"/>
<protein>
    <submittedName>
        <fullName evidence="2">Uncharacterized protein</fullName>
    </submittedName>
</protein>
<proteinExistence type="predicted"/>